<dbReference type="PANTHER" id="PTHR48082:SF2">
    <property type="entry name" value="ATP SYNTHASE SUBUNIT ALPHA, MITOCHONDRIAL"/>
    <property type="match status" value="1"/>
</dbReference>
<dbReference type="OrthoDB" id="9803053at2"/>
<feature type="domain" description="ATPase F1/V1/A1 complex alpha/beta subunit nucleotide-binding" evidence="15">
    <location>
        <begin position="140"/>
        <end position="355"/>
    </location>
</feature>
<dbReference type="Gene3D" id="2.40.30.20">
    <property type="match status" value="1"/>
</dbReference>
<dbReference type="SUPFAM" id="SSF50615">
    <property type="entry name" value="N-terminal domain of alpha and beta subunits of F1 ATP synthase"/>
    <property type="match status" value="1"/>
</dbReference>
<dbReference type="InterPro" id="IPR004100">
    <property type="entry name" value="ATPase_F1/V1/A1_a/bsu_N"/>
</dbReference>
<evidence type="ECO:0000313" key="19">
    <source>
        <dbReference type="Proteomes" id="UP000430120"/>
    </source>
</evidence>
<organism evidence="18 19">
    <name type="scientific">Ideonella dechloratans</name>
    <dbReference type="NCBI Taxonomy" id="36863"/>
    <lineage>
        <taxon>Bacteria</taxon>
        <taxon>Pseudomonadati</taxon>
        <taxon>Pseudomonadota</taxon>
        <taxon>Betaproteobacteria</taxon>
        <taxon>Burkholderiales</taxon>
        <taxon>Sphaerotilaceae</taxon>
        <taxon>Ideonella</taxon>
    </lineage>
</organism>
<dbReference type="NCBIfam" id="TIGR00962">
    <property type="entry name" value="atpA"/>
    <property type="match status" value="1"/>
</dbReference>
<dbReference type="Gene3D" id="3.40.50.300">
    <property type="entry name" value="P-loop containing nucleotide triphosphate hydrolases"/>
    <property type="match status" value="1"/>
</dbReference>
<accession>A0A643F809</accession>
<evidence type="ECO:0000256" key="7">
    <source>
        <dbReference type="ARBA" id="ARBA00022781"/>
    </source>
</evidence>
<dbReference type="RefSeq" id="WP_151125797.1">
    <property type="nucleotide sequence ID" value="NZ_CP088081.1"/>
</dbReference>
<dbReference type="Gene3D" id="1.20.150.20">
    <property type="entry name" value="ATP synthase alpha/beta chain, C-terminal domain"/>
    <property type="match status" value="1"/>
</dbReference>
<dbReference type="InterPro" id="IPR000793">
    <property type="entry name" value="ATP_synth_asu_C"/>
</dbReference>
<gene>
    <name evidence="18" type="ORF">F7Q92_19785</name>
</gene>
<dbReference type="Pfam" id="PF00306">
    <property type="entry name" value="ATP-synt_ab_C"/>
    <property type="match status" value="1"/>
</dbReference>
<evidence type="ECO:0000256" key="5">
    <source>
        <dbReference type="ARBA" id="ARBA00022475"/>
    </source>
</evidence>
<dbReference type="NCBIfam" id="NF009884">
    <property type="entry name" value="PRK13343.1"/>
    <property type="match status" value="1"/>
</dbReference>
<dbReference type="SUPFAM" id="SSF52540">
    <property type="entry name" value="P-loop containing nucleoside triphosphate hydrolases"/>
    <property type="match status" value="1"/>
</dbReference>
<evidence type="ECO:0000256" key="13">
    <source>
        <dbReference type="ARBA" id="ARBA00023310"/>
    </source>
</evidence>
<keyword evidence="12" id="KW-0139">CF(1)</keyword>
<keyword evidence="7" id="KW-0375">Hydrogen ion transport</keyword>
<evidence type="ECO:0000256" key="1">
    <source>
        <dbReference type="ARBA" id="ARBA00003784"/>
    </source>
</evidence>
<dbReference type="InterPro" id="IPR033732">
    <property type="entry name" value="ATP_synth_F1_a_nt-bd_dom"/>
</dbReference>
<evidence type="ECO:0000256" key="10">
    <source>
        <dbReference type="ARBA" id="ARBA00023065"/>
    </source>
</evidence>
<dbReference type="GO" id="GO:0043531">
    <property type="term" value="F:ADP binding"/>
    <property type="evidence" value="ECO:0007669"/>
    <property type="project" value="TreeGrafter"/>
</dbReference>
<evidence type="ECO:0000259" key="17">
    <source>
        <dbReference type="Pfam" id="PF02874"/>
    </source>
</evidence>
<dbReference type="PROSITE" id="PS00152">
    <property type="entry name" value="ATPASE_ALPHA_BETA"/>
    <property type="match status" value="1"/>
</dbReference>
<keyword evidence="5" id="KW-1003">Cell membrane</keyword>
<keyword evidence="13" id="KW-0066">ATP synthesis</keyword>
<dbReference type="EMBL" id="VZPB01000077">
    <property type="protein sequence ID" value="KAB0574333.1"/>
    <property type="molecule type" value="Genomic_DNA"/>
</dbReference>
<dbReference type="FunFam" id="3.40.50.300:FF:002432">
    <property type="entry name" value="ATP synthase subunit alpha, mitochondrial"/>
    <property type="match status" value="1"/>
</dbReference>
<dbReference type="Pfam" id="PF00006">
    <property type="entry name" value="ATP-synt_ab"/>
    <property type="match status" value="1"/>
</dbReference>
<keyword evidence="6" id="KW-0547">Nucleotide-binding</keyword>
<evidence type="ECO:0000256" key="11">
    <source>
        <dbReference type="ARBA" id="ARBA00023136"/>
    </source>
</evidence>
<dbReference type="InterPro" id="IPR038376">
    <property type="entry name" value="ATP_synth_asu_C_sf"/>
</dbReference>
<protein>
    <submittedName>
        <fullName evidence="18">F0F1 ATP synthase subunit alpha</fullName>
    </submittedName>
</protein>
<evidence type="ECO:0000256" key="3">
    <source>
        <dbReference type="ARBA" id="ARBA00008936"/>
    </source>
</evidence>
<comment type="similarity">
    <text evidence="3">Belongs to the ATPase alpha/beta chains family.</text>
</comment>
<evidence type="ECO:0000259" key="16">
    <source>
        <dbReference type="Pfam" id="PF00306"/>
    </source>
</evidence>
<evidence type="ECO:0000259" key="15">
    <source>
        <dbReference type="Pfam" id="PF00006"/>
    </source>
</evidence>
<keyword evidence="19" id="KW-1185">Reference proteome</keyword>
<evidence type="ECO:0000256" key="9">
    <source>
        <dbReference type="ARBA" id="ARBA00022967"/>
    </source>
</evidence>
<evidence type="ECO:0000256" key="8">
    <source>
        <dbReference type="ARBA" id="ARBA00022840"/>
    </source>
</evidence>
<dbReference type="InterPro" id="IPR036121">
    <property type="entry name" value="ATPase_F1/V1/A1_a/bsu_N_sf"/>
</dbReference>
<proteinExistence type="inferred from homology"/>
<comment type="subunit">
    <text evidence="14">F-type ATPases have 2 components, CF(1) - the catalytic core - and CF(0) - the membrane proton channel. CF(1) has five subunits: alpha(3), beta(3), gamma(1), delta(1), epsilon(1). CF(0) has four main subunits: a(1), b(1), b'(1) and c(9-12).</text>
</comment>
<keyword evidence="4" id="KW-0813">Transport</keyword>
<dbReference type="InterPro" id="IPR023366">
    <property type="entry name" value="ATP_synth_asu-like_sf"/>
</dbReference>
<dbReference type="GO" id="GO:0005524">
    <property type="term" value="F:ATP binding"/>
    <property type="evidence" value="ECO:0007669"/>
    <property type="project" value="UniProtKB-KW"/>
</dbReference>
<keyword evidence="11" id="KW-0472">Membrane</keyword>
<keyword evidence="8" id="KW-0067">ATP-binding</keyword>
<keyword evidence="9" id="KW-1278">Translocase</keyword>
<dbReference type="GO" id="GO:0046933">
    <property type="term" value="F:proton-transporting ATP synthase activity, rotational mechanism"/>
    <property type="evidence" value="ECO:0007669"/>
    <property type="project" value="InterPro"/>
</dbReference>
<evidence type="ECO:0000313" key="18">
    <source>
        <dbReference type="EMBL" id="KAB0574333.1"/>
    </source>
</evidence>
<dbReference type="GO" id="GO:0045259">
    <property type="term" value="C:proton-transporting ATP synthase complex"/>
    <property type="evidence" value="ECO:0007669"/>
    <property type="project" value="UniProtKB-KW"/>
</dbReference>
<dbReference type="InterPro" id="IPR020003">
    <property type="entry name" value="ATPase_a/bsu_AS"/>
</dbReference>
<dbReference type="SUPFAM" id="SSF47917">
    <property type="entry name" value="C-terminal domain of alpha and beta subunits of F1 ATP synthase"/>
    <property type="match status" value="1"/>
</dbReference>
<keyword evidence="10" id="KW-0406">Ion transport</keyword>
<dbReference type="InterPro" id="IPR027417">
    <property type="entry name" value="P-loop_NTPase"/>
</dbReference>
<dbReference type="CDD" id="cd01132">
    <property type="entry name" value="F1-ATPase_alpha_CD"/>
    <property type="match status" value="1"/>
</dbReference>
<dbReference type="InterPro" id="IPR005294">
    <property type="entry name" value="ATP_synth_F1_asu"/>
</dbReference>
<dbReference type="Proteomes" id="UP000430120">
    <property type="component" value="Unassembled WGS sequence"/>
</dbReference>
<name>A0A643F809_IDEDE</name>
<dbReference type="Pfam" id="PF02874">
    <property type="entry name" value="ATP-synt_ab_N"/>
    <property type="match status" value="1"/>
</dbReference>
<evidence type="ECO:0000256" key="6">
    <source>
        <dbReference type="ARBA" id="ARBA00022741"/>
    </source>
</evidence>
<dbReference type="AlphaFoldDB" id="A0A643F809"/>
<reference evidence="18 19" key="1">
    <citation type="submission" date="2019-09" db="EMBL/GenBank/DDBJ databases">
        <title>Draft genome sequences of 48 bacterial type strains from the CCUG.</title>
        <authorList>
            <person name="Tunovic T."/>
            <person name="Pineiro-Iglesias B."/>
            <person name="Unosson C."/>
            <person name="Inganas E."/>
            <person name="Ohlen M."/>
            <person name="Cardew S."/>
            <person name="Jensie-Markopoulos S."/>
            <person name="Salva-Serra F."/>
            <person name="Jaen-Luchoro D."/>
            <person name="Karlsson R."/>
            <person name="Svensson-Stadler L."/>
            <person name="Chun J."/>
            <person name="Moore E."/>
        </authorList>
    </citation>
    <scope>NUCLEOTIDE SEQUENCE [LARGE SCALE GENOMIC DNA]</scope>
    <source>
        <strain evidence="18 19">CCUG 30977</strain>
    </source>
</reference>
<evidence type="ECO:0000256" key="12">
    <source>
        <dbReference type="ARBA" id="ARBA00023196"/>
    </source>
</evidence>
<comment type="function">
    <text evidence="1">Produces ATP from ADP in the presence of a proton gradient across the membrane. The alpha chain is a regulatory subunit.</text>
</comment>
<evidence type="ECO:0000256" key="2">
    <source>
        <dbReference type="ARBA" id="ARBA00004370"/>
    </source>
</evidence>
<evidence type="ECO:0000256" key="4">
    <source>
        <dbReference type="ARBA" id="ARBA00022448"/>
    </source>
</evidence>
<dbReference type="InterPro" id="IPR000194">
    <property type="entry name" value="ATPase_F1/V1/A1_a/bsu_nucl-bd"/>
</dbReference>
<comment type="subcellular location">
    <subcellularLocation>
        <location evidence="2">Membrane</location>
    </subcellularLocation>
</comment>
<evidence type="ECO:0000256" key="14">
    <source>
        <dbReference type="ARBA" id="ARBA00026013"/>
    </source>
</evidence>
<sequence>MVSPPLSAEPEIGLSVEEVGTILGVADGIAWVEGLPSVPVGEVLRSADGSRAWVFQLDETLAGCILLDQTEGLAAGLRMRRCGQRLSIGCGDALLGRVIDPLGRPLDGLRPPETEAQQPLEARSPAIIERDPVSRPLYTGNTVIDTLLPIGRGQRELLIGDDGTGKSALALDAVIHQRDQGVRCILVLIGQRRAEVAETLRLLAAHDALAHTTVVVAEAGTLPGLQYLAPFAGCALAEHWMHAGHDTLIVYDDLGKHAQAYRELSLLLRRPPGREAYPGDIFYLHSRLLERSTQLSAALGGGSMTALPIVPTQLGEVASYIPTNLISITDGQVYLSTKLTAAGMFPAIDVGTSVSRIGGKAQHPAIARECKRLRLDYLQFLELELFTRFGTRLDEGMQARVARGHLLQALFRQGRLATRPAALTMAWLVALNEGRLEGLPGPALQARLDALAAMAASAPALDAPRADWVAAVQAVTGG</sequence>
<feature type="domain" description="ATPase F1/V1/A1 complex alpha/beta subunit N-terminal" evidence="17">
    <location>
        <begin position="16"/>
        <end position="83"/>
    </location>
</feature>
<dbReference type="PANTHER" id="PTHR48082">
    <property type="entry name" value="ATP SYNTHASE SUBUNIT ALPHA, MITOCHONDRIAL"/>
    <property type="match status" value="1"/>
</dbReference>
<feature type="domain" description="ATP synthase alpha subunit C-terminal" evidence="16">
    <location>
        <begin position="362"/>
        <end position="446"/>
    </location>
</feature>
<comment type="caution">
    <text evidence="18">The sequence shown here is derived from an EMBL/GenBank/DDBJ whole genome shotgun (WGS) entry which is preliminary data.</text>
</comment>